<proteinExistence type="predicted"/>
<dbReference type="Proteomes" id="UP001062846">
    <property type="component" value="Chromosome 8"/>
</dbReference>
<sequence length="205" mass="23276">MNRCVFNDKNPRPEVVIEQARGANVEYLQAVCDKVQRVSTIRSRVERWSPPPPSVFKINWDEAFKSSCSLAAFGIIARDSGGSAHDWRCGRVIVSSTLMIEAWALRIACCMAKEQSIPEAIFESDCKTLIDCFNKPKVKCPWEIATVVADIEGWAKSRNWSFSWRSRASDKVAHWIASWCIDRKILFHTGCIPPELHSILYSDLL</sequence>
<evidence type="ECO:0000313" key="1">
    <source>
        <dbReference type="EMBL" id="KAI8541480.1"/>
    </source>
</evidence>
<dbReference type="EMBL" id="CM046395">
    <property type="protein sequence ID" value="KAI8541480.1"/>
    <property type="molecule type" value="Genomic_DNA"/>
</dbReference>
<comment type="caution">
    <text evidence="1">The sequence shown here is derived from an EMBL/GenBank/DDBJ whole genome shotgun (WGS) entry which is preliminary data.</text>
</comment>
<gene>
    <name evidence="1" type="ORF">RHMOL_Rhmol08G0064300</name>
</gene>
<organism evidence="1 2">
    <name type="scientific">Rhododendron molle</name>
    <name type="common">Chinese azalea</name>
    <name type="synonym">Azalea mollis</name>
    <dbReference type="NCBI Taxonomy" id="49168"/>
    <lineage>
        <taxon>Eukaryota</taxon>
        <taxon>Viridiplantae</taxon>
        <taxon>Streptophyta</taxon>
        <taxon>Embryophyta</taxon>
        <taxon>Tracheophyta</taxon>
        <taxon>Spermatophyta</taxon>
        <taxon>Magnoliopsida</taxon>
        <taxon>eudicotyledons</taxon>
        <taxon>Gunneridae</taxon>
        <taxon>Pentapetalae</taxon>
        <taxon>asterids</taxon>
        <taxon>Ericales</taxon>
        <taxon>Ericaceae</taxon>
        <taxon>Ericoideae</taxon>
        <taxon>Rhodoreae</taxon>
        <taxon>Rhododendron</taxon>
    </lineage>
</organism>
<keyword evidence="2" id="KW-1185">Reference proteome</keyword>
<reference evidence="1" key="1">
    <citation type="submission" date="2022-02" db="EMBL/GenBank/DDBJ databases">
        <title>Plant Genome Project.</title>
        <authorList>
            <person name="Zhang R.-G."/>
        </authorList>
    </citation>
    <scope>NUCLEOTIDE SEQUENCE</scope>
    <source>
        <strain evidence="1">AT1</strain>
    </source>
</reference>
<accession>A0ACC0MKI1</accession>
<protein>
    <submittedName>
        <fullName evidence="1">Uncharacterized protein</fullName>
    </submittedName>
</protein>
<name>A0ACC0MKI1_RHOML</name>
<evidence type="ECO:0000313" key="2">
    <source>
        <dbReference type="Proteomes" id="UP001062846"/>
    </source>
</evidence>